<dbReference type="Gene3D" id="3.40.50.360">
    <property type="match status" value="1"/>
</dbReference>
<evidence type="ECO:0000256" key="1">
    <source>
        <dbReference type="ARBA" id="ARBA00009428"/>
    </source>
</evidence>
<sequence length="182" mass="19997">MKILVMNGSPREKSMTRNLTNAITDQLDEKGIEVLTFDTGFHELPLFKGSKEDLNHPEVQRLMNHASKADAFVICSPEYHNGMSGALKNALDFLGGSHFKHKPAALASVGGGGKGGINALNNMRTVMRGLYALVLPDQFCADPTCFDEKGYMIDVKAKERLTVVVEELVSLTKTVEQQIEMN</sequence>
<dbReference type="SUPFAM" id="SSF52218">
    <property type="entry name" value="Flavoproteins"/>
    <property type="match status" value="1"/>
</dbReference>
<proteinExistence type="inferred from homology"/>
<dbReference type="PANTHER" id="PTHR30543:SF21">
    <property type="entry name" value="NAD(P)H-DEPENDENT FMN REDUCTASE LOT6"/>
    <property type="match status" value="1"/>
</dbReference>
<evidence type="ECO:0000313" key="4">
    <source>
        <dbReference type="Proteomes" id="UP000310541"/>
    </source>
</evidence>
<name>A0A4U1MEK6_9BACL</name>
<organism evidence="3 4">
    <name type="scientific">Guptibacillus hwajinpoensis</name>
    <dbReference type="NCBI Taxonomy" id="208199"/>
    <lineage>
        <taxon>Bacteria</taxon>
        <taxon>Bacillati</taxon>
        <taxon>Bacillota</taxon>
        <taxon>Bacilli</taxon>
        <taxon>Bacillales</taxon>
        <taxon>Guptibacillaceae</taxon>
        <taxon>Guptibacillus</taxon>
    </lineage>
</organism>
<accession>A0A4U1MEK6</accession>
<dbReference type="EMBL" id="SWFM01000005">
    <property type="protein sequence ID" value="TKD68805.1"/>
    <property type="molecule type" value="Genomic_DNA"/>
</dbReference>
<dbReference type="GO" id="GO:0005829">
    <property type="term" value="C:cytosol"/>
    <property type="evidence" value="ECO:0007669"/>
    <property type="project" value="TreeGrafter"/>
</dbReference>
<dbReference type="InterPro" id="IPR005025">
    <property type="entry name" value="FMN_Rdtase-like_dom"/>
</dbReference>
<comment type="caution">
    <text evidence="3">The sequence shown here is derived from an EMBL/GenBank/DDBJ whole genome shotgun (WGS) entry which is preliminary data.</text>
</comment>
<dbReference type="RefSeq" id="WP_136948249.1">
    <property type="nucleotide sequence ID" value="NZ_SWFM01000005.1"/>
</dbReference>
<dbReference type="InterPro" id="IPR050712">
    <property type="entry name" value="NAD(P)H-dep_reductase"/>
</dbReference>
<protein>
    <submittedName>
        <fullName evidence="3">NAD(P)H-dependent oxidoreductase</fullName>
    </submittedName>
</protein>
<reference evidence="3 4" key="1">
    <citation type="submission" date="2019-04" db="EMBL/GenBank/DDBJ databases">
        <title>Genome sequence of Bacillus hwajinpoensis strain Y2.</title>
        <authorList>
            <person name="Fair J.L."/>
            <person name="Maclea K.S."/>
        </authorList>
    </citation>
    <scope>NUCLEOTIDE SEQUENCE [LARGE SCALE GENOMIC DNA]</scope>
    <source>
        <strain evidence="3 4">Y2</strain>
    </source>
</reference>
<dbReference type="GO" id="GO:0010181">
    <property type="term" value="F:FMN binding"/>
    <property type="evidence" value="ECO:0007669"/>
    <property type="project" value="TreeGrafter"/>
</dbReference>
<comment type="similarity">
    <text evidence="1">Belongs to the azoreductase type 2 family.</text>
</comment>
<dbReference type="InterPro" id="IPR029039">
    <property type="entry name" value="Flavoprotein-like_sf"/>
</dbReference>
<dbReference type="AlphaFoldDB" id="A0A4U1MEK6"/>
<dbReference type="Pfam" id="PF03358">
    <property type="entry name" value="FMN_red"/>
    <property type="match status" value="1"/>
</dbReference>
<gene>
    <name evidence="3" type="ORF">FBF83_16535</name>
</gene>
<dbReference type="OrthoDB" id="9790975at2"/>
<dbReference type="PANTHER" id="PTHR30543">
    <property type="entry name" value="CHROMATE REDUCTASE"/>
    <property type="match status" value="1"/>
</dbReference>
<evidence type="ECO:0000313" key="3">
    <source>
        <dbReference type="EMBL" id="TKD68805.1"/>
    </source>
</evidence>
<feature type="domain" description="NADPH-dependent FMN reductase-like" evidence="2">
    <location>
        <begin position="1"/>
        <end position="140"/>
    </location>
</feature>
<dbReference type="Proteomes" id="UP000310541">
    <property type="component" value="Unassembled WGS sequence"/>
</dbReference>
<dbReference type="GO" id="GO:0016491">
    <property type="term" value="F:oxidoreductase activity"/>
    <property type="evidence" value="ECO:0007669"/>
    <property type="project" value="InterPro"/>
</dbReference>
<evidence type="ECO:0000259" key="2">
    <source>
        <dbReference type="Pfam" id="PF03358"/>
    </source>
</evidence>